<evidence type="ECO:0000256" key="1">
    <source>
        <dbReference type="ARBA" id="ARBA00004141"/>
    </source>
</evidence>
<keyword evidence="3 5" id="KW-1133">Transmembrane helix</keyword>
<dbReference type="SUPFAM" id="SSF81324">
    <property type="entry name" value="Voltage-gated potassium channels"/>
    <property type="match status" value="1"/>
</dbReference>
<gene>
    <name evidence="7" type="ORF">HAZT_HAZT009237</name>
</gene>
<comment type="caution">
    <text evidence="7">The sequence shown here is derived from an EMBL/GenBank/DDBJ whole genome shotgun (WGS) entry which is preliminary data.</text>
</comment>
<feature type="domain" description="Ion transport" evidence="6">
    <location>
        <begin position="5"/>
        <end position="198"/>
    </location>
</feature>
<accession>A0A6A0H9L2</accession>
<evidence type="ECO:0000313" key="7">
    <source>
        <dbReference type="EMBL" id="KAA0202458.1"/>
    </source>
</evidence>
<feature type="transmembrane region" description="Helical" evidence="5">
    <location>
        <begin position="161"/>
        <end position="180"/>
    </location>
</feature>
<dbReference type="GO" id="GO:0005886">
    <property type="term" value="C:plasma membrane"/>
    <property type="evidence" value="ECO:0007669"/>
    <property type="project" value="TreeGrafter"/>
</dbReference>
<evidence type="ECO:0000256" key="4">
    <source>
        <dbReference type="ARBA" id="ARBA00023136"/>
    </source>
</evidence>
<dbReference type="Proteomes" id="UP000711488">
    <property type="component" value="Unassembled WGS sequence"/>
</dbReference>
<feature type="transmembrane region" description="Helical" evidence="5">
    <location>
        <begin position="96"/>
        <end position="122"/>
    </location>
</feature>
<organism evidence="7">
    <name type="scientific">Hyalella azteca</name>
    <name type="common">Amphipod</name>
    <dbReference type="NCBI Taxonomy" id="294128"/>
    <lineage>
        <taxon>Eukaryota</taxon>
        <taxon>Metazoa</taxon>
        <taxon>Ecdysozoa</taxon>
        <taxon>Arthropoda</taxon>
        <taxon>Crustacea</taxon>
        <taxon>Multicrustacea</taxon>
        <taxon>Malacostraca</taxon>
        <taxon>Eumalacostraca</taxon>
        <taxon>Peracarida</taxon>
        <taxon>Amphipoda</taxon>
        <taxon>Senticaudata</taxon>
        <taxon>Talitrida</taxon>
        <taxon>Talitroidea</taxon>
        <taxon>Hyalellidae</taxon>
        <taxon>Hyalella</taxon>
    </lineage>
</organism>
<proteinExistence type="predicted"/>
<reference evidence="7" key="3">
    <citation type="submission" date="2019-06" db="EMBL/GenBank/DDBJ databases">
        <authorList>
            <person name="Poynton C."/>
            <person name="Hasenbein S."/>
            <person name="Benoit J.B."/>
            <person name="Sepulveda M.S."/>
            <person name="Poelchau M.F."/>
            <person name="Murali S.C."/>
            <person name="Chen S."/>
            <person name="Glastad K.M."/>
            <person name="Werren J.H."/>
            <person name="Vineis J.H."/>
            <person name="Bowen J.L."/>
            <person name="Friedrich M."/>
            <person name="Jones J."/>
            <person name="Robertson H.M."/>
            <person name="Feyereisen R."/>
            <person name="Mechler-Hickson A."/>
            <person name="Mathers N."/>
            <person name="Lee C.E."/>
            <person name="Colbourne J.K."/>
            <person name="Biales A."/>
            <person name="Johnston J.S."/>
            <person name="Wellborn G.A."/>
            <person name="Rosendale A.J."/>
            <person name="Cridge A.G."/>
            <person name="Munoz-Torres M.C."/>
            <person name="Bain P.A."/>
            <person name="Manny A.R."/>
            <person name="Major K.M."/>
            <person name="Lambert F.N."/>
            <person name="Vulpe C.D."/>
            <person name="Tuck P."/>
            <person name="Blalock B.J."/>
            <person name="Lin Y.-Y."/>
            <person name="Smith M.E."/>
            <person name="Ochoa-Acuna H."/>
            <person name="Chen M.-J.M."/>
            <person name="Childers C.P."/>
            <person name="Qu J."/>
            <person name="Dugan S."/>
            <person name="Lee S.L."/>
            <person name="Chao H."/>
            <person name="Dinh H."/>
            <person name="Han Y."/>
            <person name="Doddapaneni H."/>
            <person name="Worley K.C."/>
            <person name="Muzny D.M."/>
            <person name="Gibbs R.A."/>
            <person name="Richards S."/>
        </authorList>
    </citation>
    <scope>NUCLEOTIDE SEQUENCE</scope>
    <source>
        <strain evidence="7">HAZT.00-mixed</strain>
        <tissue evidence="7">Whole organism</tissue>
    </source>
</reference>
<dbReference type="InterPro" id="IPR050818">
    <property type="entry name" value="KCNH_animal-type"/>
</dbReference>
<dbReference type="InterPro" id="IPR003938">
    <property type="entry name" value="K_chnl_volt-dep_EAG/ELK/ERG"/>
</dbReference>
<dbReference type="InterPro" id="IPR005821">
    <property type="entry name" value="Ion_trans_dom"/>
</dbReference>
<dbReference type="GO" id="GO:0005249">
    <property type="term" value="F:voltage-gated potassium channel activity"/>
    <property type="evidence" value="ECO:0007669"/>
    <property type="project" value="InterPro"/>
</dbReference>
<dbReference type="PANTHER" id="PTHR10217">
    <property type="entry name" value="VOLTAGE AND LIGAND GATED POTASSIUM CHANNEL"/>
    <property type="match status" value="1"/>
</dbReference>
<name>A0A6A0H9L2_HYAAZ</name>
<dbReference type="EMBL" id="JQDR03003573">
    <property type="protein sequence ID" value="KAA0202458.1"/>
    <property type="molecule type" value="Genomic_DNA"/>
</dbReference>
<dbReference type="GO" id="GO:0042391">
    <property type="term" value="P:regulation of membrane potential"/>
    <property type="evidence" value="ECO:0007669"/>
    <property type="project" value="TreeGrafter"/>
</dbReference>
<reference evidence="7" key="2">
    <citation type="journal article" date="2018" name="Environ. Sci. Technol.">
        <title>The Toxicogenome of Hyalella azteca: A Model for Sediment Ecotoxicology and Evolutionary Toxicology.</title>
        <authorList>
            <person name="Poynton H.C."/>
            <person name="Hasenbein S."/>
            <person name="Benoit J.B."/>
            <person name="Sepulveda M.S."/>
            <person name="Poelchau M.F."/>
            <person name="Hughes D.S.T."/>
            <person name="Murali S.C."/>
            <person name="Chen S."/>
            <person name="Glastad K.M."/>
            <person name="Goodisman M.A.D."/>
            <person name="Werren J.H."/>
            <person name="Vineis J.H."/>
            <person name="Bowen J.L."/>
            <person name="Friedrich M."/>
            <person name="Jones J."/>
            <person name="Robertson H.M."/>
            <person name="Feyereisen R."/>
            <person name="Mechler-Hickson A."/>
            <person name="Mathers N."/>
            <person name="Lee C.E."/>
            <person name="Colbourne J.K."/>
            <person name="Biales A."/>
            <person name="Johnston J.S."/>
            <person name="Wellborn G.A."/>
            <person name="Rosendale A.J."/>
            <person name="Cridge A.G."/>
            <person name="Munoz-Torres M.C."/>
            <person name="Bain P.A."/>
            <person name="Manny A.R."/>
            <person name="Major K.M."/>
            <person name="Lambert F.N."/>
            <person name="Vulpe C.D."/>
            <person name="Tuck P."/>
            <person name="Blalock B.J."/>
            <person name="Lin Y.Y."/>
            <person name="Smith M.E."/>
            <person name="Ochoa-Acuna H."/>
            <person name="Chen M.M."/>
            <person name="Childers C.P."/>
            <person name="Qu J."/>
            <person name="Dugan S."/>
            <person name="Lee S.L."/>
            <person name="Chao H."/>
            <person name="Dinh H."/>
            <person name="Han Y."/>
            <person name="Doddapaneni H."/>
            <person name="Worley K.C."/>
            <person name="Muzny D.M."/>
            <person name="Gibbs R.A."/>
            <person name="Richards S."/>
        </authorList>
    </citation>
    <scope>NUCLEOTIDE SEQUENCE</scope>
    <source>
        <strain evidence="7">HAZT.00-mixed</strain>
        <tissue evidence="7">Whole organism</tissue>
    </source>
</reference>
<dbReference type="AlphaFoldDB" id="A0A6A0H9L2"/>
<evidence type="ECO:0000259" key="6">
    <source>
        <dbReference type="Pfam" id="PF00520"/>
    </source>
</evidence>
<dbReference type="Gene3D" id="1.10.287.70">
    <property type="match status" value="1"/>
</dbReference>
<comment type="subcellular location">
    <subcellularLocation>
        <location evidence="1">Membrane</location>
        <topology evidence="1">Multi-pass membrane protein</topology>
    </subcellularLocation>
</comment>
<reference evidence="7" key="1">
    <citation type="submission" date="2014-08" db="EMBL/GenBank/DDBJ databases">
        <authorList>
            <person name="Murali S."/>
            <person name="Richards S."/>
            <person name="Bandaranaike D."/>
            <person name="Bellair M."/>
            <person name="Blankenburg K."/>
            <person name="Chao H."/>
            <person name="Dinh H."/>
            <person name="Doddapaneni H."/>
            <person name="Dugan-Rocha S."/>
            <person name="Elkadiri S."/>
            <person name="Gnanaolivu R."/>
            <person name="Hughes D."/>
            <person name="Lee S."/>
            <person name="Li M."/>
            <person name="Ming W."/>
            <person name="Munidasa M."/>
            <person name="Muniz J."/>
            <person name="Nguyen L."/>
            <person name="Osuji N."/>
            <person name="Pu L.-L."/>
            <person name="Puazo M."/>
            <person name="Skinner E."/>
            <person name="Qu C."/>
            <person name="Quiroz J."/>
            <person name="Raj R."/>
            <person name="Weissenberger G."/>
            <person name="Xin Y."/>
            <person name="Zou X."/>
            <person name="Han Y."/>
            <person name="Worley K."/>
            <person name="Muzny D."/>
            <person name="Gibbs R."/>
        </authorList>
    </citation>
    <scope>NUCLEOTIDE SEQUENCE</scope>
    <source>
        <strain evidence="7">HAZT.00-mixed</strain>
        <tissue evidence="7">Whole organism</tissue>
    </source>
</reference>
<protein>
    <recommendedName>
        <fullName evidence="6">Ion transport domain-containing protein</fullName>
    </recommendedName>
</protein>
<dbReference type="PRINTS" id="PR01463">
    <property type="entry name" value="EAGCHANLFMLY"/>
</dbReference>
<evidence type="ECO:0000256" key="2">
    <source>
        <dbReference type="ARBA" id="ARBA00022692"/>
    </source>
</evidence>
<keyword evidence="4 5" id="KW-0472">Membrane</keyword>
<sequence length="201" mass="23053">MIVNFSDIILNFRTTYVNKKGEVVLCPRKIALNYIKGWFVLDLVAAIPFELILQSRTENEVSFSANKIYTMLKLTRLLRLARLLQKMDRYSQYSTFVLTLLMLCFTLVAHWLACIWIALVVIPTPTNGTYMEIEYDRASWIYELAERTHVNVSSLNNDQKYVTALYFTFSSLTSVGFGNVSANTKAEKIFSIISMLIGCLD</sequence>
<keyword evidence="2 5" id="KW-0812">Transmembrane</keyword>
<evidence type="ECO:0000256" key="3">
    <source>
        <dbReference type="ARBA" id="ARBA00022989"/>
    </source>
</evidence>
<evidence type="ECO:0000256" key="5">
    <source>
        <dbReference type="SAM" id="Phobius"/>
    </source>
</evidence>
<dbReference type="PANTHER" id="PTHR10217:SF637">
    <property type="entry name" value="EAG-LIKE K[+] CHANNEL, ISOFORM A"/>
    <property type="match status" value="1"/>
</dbReference>
<dbReference type="Pfam" id="PF00520">
    <property type="entry name" value="Ion_trans"/>
    <property type="match status" value="1"/>
</dbReference>